<dbReference type="GO" id="GO:0003677">
    <property type="term" value="F:DNA binding"/>
    <property type="evidence" value="ECO:0007669"/>
    <property type="project" value="InterPro"/>
</dbReference>
<feature type="domain" description="HTH cro/C1-type" evidence="1">
    <location>
        <begin position="15"/>
        <end position="74"/>
    </location>
</feature>
<dbReference type="InterPro" id="IPR001387">
    <property type="entry name" value="Cro/C1-type_HTH"/>
</dbReference>
<protein>
    <submittedName>
        <fullName evidence="2">Putative conjugative transposon regulatory protein</fullName>
    </submittedName>
</protein>
<reference evidence="2 3" key="1">
    <citation type="journal article" date="2009" name="PLoS Pathog.">
        <title>Genomic evidence for the evolution of Streptococcus equi: host restriction, increased virulence, and genetic exchange with human pathogens.</title>
        <authorList>
            <person name="Holden M.T.G."/>
            <person name="Heather Z."/>
            <person name="Paillot R."/>
            <person name="Steward K.F."/>
            <person name="Webb K."/>
            <person name="Ainslie F."/>
            <person name="Jourdan T."/>
            <person name="Bason N.C."/>
            <person name="Holroyd N.E."/>
            <person name="Mungall K."/>
            <person name="Quail M.A."/>
            <person name="Sanders M."/>
            <person name="Simmonds M."/>
            <person name="Willey D."/>
            <person name="Brooks K."/>
            <person name="Aanensen D.M."/>
            <person name="Spratt B.G."/>
            <person name="Jolley K.A."/>
            <person name="Maiden M.C.J."/>
            <person name="Kehoe M."/>
            <person name="Chanter N."/>
            <person name="Bentley S.D."/>
            <person name="Robinson C."/>
            <person name="Maskell D.J."/>
            <person name="Parkhill J."/>
            <person name="Waller A.S."/>
        </authorList>
    </citation>
    <scope>NUCLEOTIDE SEQUENCE [LARGE SCALE GENOMIC DNA]</scope>
    <source>
        <strain evidence="2 3">4047</strain>
    </source>
</reference>
<dbReference type="SUPFAM" id="SSF47413">
    <property type="entry name" value="lambda repressor-like DNA-binding domains"/>
    <property type="match status" value="1"/>
</dbReference>
<gene>
    <name evidence="2" type="ordered locus">SEQ_0756</name>
</gene>
<evidence type="ECO:0000313" key="3">
    <source>
        <dbReference type="Proteomes" id="UP000001365"/>
    </source>
</evidence>
<dbReference type="Pfam" id="PF13443">
    <property type="entry name" value="HTH_26"/>
    <property type="match status" value="1"/>
</dbReference>
<dbReference type="InterPro" id="IPR010982">
    <property type="entry name" value="Lambda_DNA-bd_dom_sf"/>
</dbReference>
<dbReference type="HOGENOM" id="CLU_066192_31_1_9"/>
<dbReference type="EMBL" id="FM204883">
    <property type="protein sequence ID" value="CAW93155.1"/>
    <property type="molecule type" value="Genomic_DNA"/>
</dbReference>
<name>C0MAL3_STRE4</name>
<dbReference type="REBASE" id="20566">
    <property type="entry name" value="C.Seq4047ORF757P"/>
</dbReference>
<evidence type="ECO:0000259" key="1">
    <source>
        <dbReference type="Pfam" id="PF13443"/>
    </source>
</evidence>
<proteinExistence type="predicted"/>
<dbReference type="KEGG" id="seu:SEQ_0756"/>
<accession>C0MAL3</accession>
<sequence>MHGRTIVSKISYKKLFKKMIDLDMKNSELMEKAEVSRSTFYKMKNSENITTDVIVRICDSLNCGVNEIMELVDDENN</sequence>
<dbReference type="Proteomes" id="UP000001365">
    <property type="component" value="Chromosome"/>
</dbReference>
<dbReference type="Gene3D" id="1.10.260.40">
    <property type="entry name" value="lambda repressor-like DNA-binding domains"/>
    <property type="match status" value="1"/>
</dbReference>
<dbReference type="AlphaFoldDB" id="C0MAL3"/>
<organism evidence="2 3">
    <name type="scientific">Streptococcus equi subsp. equi (strain 4047)</name>
    <dbReference type="NCBI Taxonomy" id="553482"/>
    <lineage>
        <taxon>Bacteria</taxon>
        <taxon>Bacillati</taxon>
        <taxon>Bacillota</taxon>
        <taxon>Bacilli</taxon>
        <taxon>Lactobacillales</taxon>
        <taxon>Streptococcaceae</taxon>
        <taxon>Streptococcus</taxon>
    </lineage>
</organism>
<evidence type="ECO:0000313" key="2">
    <source>
        <dbReference type="EMBL" id="CAW93155.1"/>
    </source>
</evidence>